<evidence type="ECO:0000313" key="3">
    <source>
        <dbReference type="Proteomes" id="UP000263377"/>
    </source>
</evidence>
<reference evidence="2 3" key="1">
    <citation type="submission" date="2018-08" db="EMBL/GenBank/DDBJ databases">
        <title>Diversity &amp; Physiological Properties of Lignin-Decomposing Actinobacteria from Soil.</title>
        <authorList>
            <person name="Roh S.G."/>
            <person name="Kim S.B."/>
        </authorList>
    </citation>
    <scope>NUCLEOTIDE SEQUENCE [LARGE SCALE GENOMIC DNA]</scope>
    <source>
        <strain evidence="2 3">MMS17-GH009</strain>
    </source>
</reference>
<dbReference type="EMBL" id="QVIG01000002">
    <property type="protein sequence ID" value="RGD55946.1"/>
    <property type="molecule type" value="Genomic_DNA"/>
</dbReference>
<keyword evidence="1" id="KW-0560">Oxidoreductase</keyword>
<dbReference type="GO" id="GO:0016491">
    <property type="term" value="F:oxidoreductase activity"/>
    <property type="evidence" value="ECO:0007669"/>
    <property type="project" value="UniProtKB-KW"/>
</dbReference>
<organism evidence="2 3">
    <name type="scientific">Kitasatospora xanthocidica</name>
    <dbReference type="NCBI Taxonomy" id="83382"/>
    <lineage>
        <taxon>Bacteria</taxon>
        <taxon>Bacillati</taxon>
        <taxon>Actinomycetota</taxon>
        <taxon>Actinomycetes</taxon>
        <taxon>Kitasatosporales</taxon>
        <taxon>Streptomycetaceae</taxon>
        <taxon>Kitasatospora</taxon>
    </lineage>
</organism>
<evidence type="ECO:0000313" key="2">
    <source>
        <dbReference type="EMBL" id="RGD55946.1"/>
    </source>
</evidence>
<evidence type="ECO:0000256" key="1">
    <source>
        <dbReference type="ARBA" id="ARBA00023002"/>
    </source>
</evidence>
<dbReference type="RefSeq" id="WP_117492259.1">
    <property type="nucleotide sequence ID" value="NZ_QVIG01000002.1"/>
</dbReference>
<proteinExistence type="predicted"/>
<dbReference type="InterPro" id="IPR002347">
    <property type="entry name" value="SDR_fam"/>
</dbReference>
<dbReference type="InterPro" id="IPR036291">
    <property type="entry name" value="NAD(P)-bd_dom_sf"/>
</dbReference>
<dbReference type="Gene3D" id="3.40.50.720">
    <property type="entry name" value="NAD(P)-binding Rossmann-like Domain"/>
    <property type="match status" value="1"/>
</dbReference>
<comment type="caution">
    <text evidence="2">The sequence shown here is derived from an EMBL/GenBank/DDBJ whole genome shotgun (WGS) entry which is preliminary data.</text>
</comment>
<dbReference type="SUPFAM" id="SSF51735">
    <property type="entry name" value="NAD(P)-binding Rossmann-fold domains"/>
    <property type="match status" value="1"/>
</dbReference>
<gene>
    <name evidence="2" type="ORF">DR950_37070</name>
</gene>
<keyword evidence="3" id="KW-1185">Reference proteome</keyword>
<name>A0A372ZJF2_9ACTN</name>
<dbReference type="Pfam" id="PF00106">
    <property type="entry name" value="adh_short"/>
    <property type="match status" value="1"/>
</dbReference>
<dbReference type="AlphaFoldDB" id="A0A372ZJF2"/>
<dbReference type="PANTHER" id="PTHR47534:SF3">
    <property type="entry name" value="ALCOHOL DEHYDROGENASE-LIKE C-TERMINAL DOMAIN-CONTAINING PROTEIN"/>
    <property type="match status" value="1"/>
</dbReference>
<dbReference type="Proteomes" id="UP000263377">
    <property type="component" value="Unassembled WGS sequence"/>
</dbReference>
<sequence length="277" mass="29362">MKTIVVSGGTDGIGKAVALTYLGRGDEVVVLGRNAEKGAEVLAEAERIGAGNRAHFIAADLSLVSETRRAVGEIRDRFAGIDGLVLCAQHFRSSRLVTAEGFEHTFALYYLSRFVLSHELADLLAAAPAPVVVNVCGPGVDFGEIRWDDLGRERDYSGIDALMQGSRLNDLLGVGFAQRRPAGPVRYVLLNPGSVRTGFSGEYDPVMAEQIEAARRNARPVEEGIVPVLAALDAPPAETLSASMTGAPLELTGPAFDPEAARRLHELTTALLADAAS</sequence>
<dbReference type="InterPro" id="IPR052228">
    <property type="entry name" value="Sec_Metab_Biosynth_Oxidored"/>
</dbReference>
<protein>
    <submittedName>
        <fullName evidence="2">SDR family NAD(P)-dependent oxidoreductase</fullName>
    </submittedName>
</protein>
<accession>A0A372ZJF2</accession>
<dbReference type="PANTHER" id="PTHR47534">
    <property type="entry name" value="YALI0E05731P"/>
    <property type="match status" value="1"/>
</dbReference>